<sequence>MVRHEPTWREEAAPESDDEYDNDTDHKTVYALFGLAIYKANCLEHSLVNLLAFTRIVAAREQGEQLIRDPWTQGFKDMMGKLIKRVEPHTSAYPEVIDDLTRSLKRRNDLVHNFWRERIQDMISEAGRTQLCADLKADCRLLAQTDKRFSERVLDPIMASMGITAEAVEAQYAKERREAMARYETEAFTVGEDSA</sequence>
<proteinExistence type="predicted"/>
<name>A0ABU8U988_9ACTN</name>
<protein>
    <submittedName>
        <fullName evidence="2">Uncharacterized protein</fullName>
    </submittedName>
</protein>
<dbReference type="Proteomes" id="UP001382904">
    <property type="component" value="Unassembled WGS sequence"/>
</dbReference>
<evidence type="ECO:0000313" key="3">
    <source>
        <dbReference type="Proteomes" id="UP001382904"/>
    </source>
</evidence>
<evidence type="ECO:0000313" key="2">
    <source>
        <dbReference type="EMBL" id="MEJ8644422.1"/>
    </source>
</evidence>
<feature type="compositionally biased region" description="Basic and acidic residues" evidence="1">
    <location>
        <begin position="1"/>
        <end position="12"/>
    </location>
</feature>
<feature type="region of interest" description="Disordered" evidence="1">
    <location>
        <begin position="1"/>
        <end position="21"/>
    </location>
</feature>
<evidence type="ECO:0000256" key="1">
    <source>
        <dbReference type="SAM" id="MobiDB-lite"/>
    </source>
</evidence>
<accession>A0ABU8U988</accession>
<organism evidence="2 3">
    <name type="scientific">Streptomyces caledonius</name>
    <dbReference type="NCBI Taxonomy" id="3134107"/>
    <lineage>
        <taxon>Bacteria</taxon>
        <taxon>Bacillati</taxon>
        <taxon>Actinomycetota</taxon>
        <taxon>Actinomycetes</taxon>
        <taxon>Kitasatosporales</taxon>
        <taxon>Streptomycetaceae</taxon>
        <taxon>Streptomyces</taxon>
    </lineage>
</organism>
<reference evidence="2 3" key="1">
    <citation type="submission" date="2024-03" db="EMBL/GenBank/DDBJ databases">
        <title>Novel Streptomyces species of biotechnological and ecological value are a feature of Machair soil.</title>
        <authorList>
            <person name="Prole J.R."/>
            <person name="Goodfellow M."/>
            <person name="Allenby N."/>
            <person name="Ward A.C."/>
        </authorList>
    </citation>
    <scope>NUCLEOTIDE SEQUENCE [LARGE SCALE GENOMIC DNA]</scope>
    <source>
        <strain evidence="2 3">MS1.HAVA.3</strain>
    </source>
</reference>
<gene>
    <name evidence="2" type="ORF">WKI68_30155</name>
</gene>
<keyword evidence="3" id="KW-1185">Reference proteome</keyword>
<comment type="caution">
    <text evidence="2">The sequence shown here is derived from an EMBL/GenBank/DDBJ whole genome shotgun (WGS) entry which is preliminary data.</text>
</comment>
<dbReference type="EMBL" id="JBBKAM010000002">
    <property type="protein sequence ID" value="MEJ8644422.1"/>
    <property type="molecule type" value="Genomic_DNA"/>
</dbReference>